<evidence type="ECO:0000313" key="2">
    <source>
        <dbReference type="EMBL" id="EMR02666.1"/>
    </source>
</evidence>
<reference evidence="2 3" key="1">
    <citation type="journal article" date="2013" name="Genome Announc.">
        <title>Draft Genome Sequence of Cesiribacter andamanensis Strain AMV16T, Isolated from a Soil Sample from a Mud Volcano in the Andaman Islands, India.</title>
        <authorList>
            <person name="Shivaji S."/>
            <person name="Ara S."/>
            <person name="Begum Z."/>
            <person name="Srinivas T.N."/>
            <person name="Singh A."/>
            <person name="Kumar Pinnaka A."/>
        </authorList>
    </citation>
    <scope>NUCLEOTIDE SEQUENCE [LARGE SCALE GENOMIC DNA]</scope>
    <source>
        <strain evidence="2 3">AMV16</strain>
    </source>
</reference>
<proteinExistence type="predicted"/>
<dbReference type="OrthoDB" id="5290748at2"/>
<comment type="caution">
    <text evidence="2">The sequence shown here is derived from an EMBL/GenBank/DDBJ whole genome shotgun (WGS) entry which is preliminary data.</text>
</comment>
<dbReference type="RefSeq" id="WP_009195598.1">
    <property type="nucleotide sequence ID" value="NZ_AODQ01000050.1"/>
</dbReference>
<evidence type="ECO:0000313" key="3">
    <source>
        <dbReference type="Proteomes" id="UP000011910"/>
    </source>
</evidence>
<organism evidence="2 3">
    <name type="scientific">Cesiribacter andamanensis AMV16</name>
    <dbReference type="NCBI Taxonomy" id="1279009"/>
    <lineage>
        <taxon>Bacteria</taxon>
        <taxon>Pseudomonadati</taxon>
        <taxon>Bacteroidota</taxon>
        <taxon>Cytophagia</taxon>
        <taxon>Cytophagales</taxon>
        <taxon>Cesiribacteraceae</taxon>
        <taxon>Cesiribacter</taxon>
    </lineage>
</organism>
<dbReference type="InterPro" id="IPR036895">
    <property type="entry name" value="Uracil-DNA_glycosylase-like_sf"/>
</dbReference>
<sequence>MEIQGYQKKCYRQYKQSIGYPAERSFLWGNPVEVVVPVETATEGAMVVGFHPTAKTYEVGDQKEVPLYSTSIPYSSEQYFDGKEVKSAGGGLYLNEVLARLGIDRSHCWITSLIKLYLFSSKDVIKYNQLGNYKVAPDEFNFKEWGEKSMPWLEAEIALANPRVILLSGLETISMFFEVTPTKAKHLIDGEMRELKFGRRTIPTLCLQEMELMTNDNKRNPWPEVFERRVIPPARKTLTKLLV</sequence>
<protein>
    <recommendedName>
        <fullName evidence="1">Uracil-DNA glycosylase-like domain-containing protein</fullName>
    </recommendedName>
</protein>
<dbReference type="InterPro" id="IPR005122">
    <property type="entry name" value="Uracil-DNA_glycosylase-like"/>
</dbReference>
<feature type="domain" description="Uracil-DNA glycosylase-like" evidence="1">
    <location>
        <begin position="46"/>
        <end position="186"/>
    </location>
</feature>
<dbReference type="Gene3D" id="3.40.470.10">
    <property type="entry name" value="Uracil-DNA glycosylase-like domain"/>
    <property type="match status" value="1"/>
</dbReference>
<dbReference type="SUPFAM" id="SSF52141">
    <property type="entry name" value="Uracil-DNA glycosylase-like"/>
    <property type="match status" value="1"/>
</dbReference>
<dbReference type="eggNOG" id="ENOG50346V5">
    <property type="taxonomic scope" value="Bacteria"/>
</dbReference>
<keyword evidence="3" id="KW-1185">Reference proteome</keyword>
<name>M7N602_9BACT</name>
<evidence type="ECO:0000259" key="1">
    <source>
        <dbReference type="Pfam" id="PF03167"/>
    </source>
</evidence>
<dbReference type="Pfam" id="PF03167">
    <property type="entry name" value="UDG"/>
    <property type="match status" value="1"/>
</dbReference>
<dbReference type="Proteomes" id="UP000011910">
    <property type="component" value="Unassembled WGS sequence"/>
</dbReference>
<dbReference type="AlphaFoldDB" id="M7N602"/>
<accession>M7N602</accession>
<dbReference type="EMBL" id="AODQ01000050">
    <property type="protein sequence ID" value="EMR02666.1"/>
    <property type="molecule type" value="Genomic_DNA"/>
</dbReference>
<gene>
    <name evidence="2" type="ORF">ADICEAN_02205</name>
</gene>